<dbReference type="SUPFAM" id="SSF88874">
    <property type="entry name" value="Receptor-binding domain of short tail fibre protein gp12"/>
    <property type="match status" value="1"/>
</dbReference>
<dbReference type="InterPro" id="IPR011083">
    <property type="entry name" value="Phage_tail_collar_dom"/>
</dbReference>
<proteinExistence type="predicted"/>
<name>A0ABY9T0Y1_BREBE</name>
<dbReference type="RefSeq" id="WP_310765194.1">
    <property type="nucleotide sequence ID" value="NZ_CP134050.1"/>
</dbReference>
<keyword evidence="3" id="KW-1185">Reference proteome</keyword>
<gene>
    <name evidence="2" type="ORF">RGB73_23610</name>
</gene>
<accession>A0ABY9T0Y1</accession>
<dbReference type="Proteomes" id="UP001256827">
    <property type="component" value="Chromosome"/>
</dbReference>
<feature type="domain" description="Phage tail collar" evidence="1">
    <location>
        <begin position="7"/>
        <end position="63"/>
    </location>
</feature>
<dbReference type="EMBL" id="CP134050">
    <property type="protein sequence ID" value="WNC13646.1"/>
    <property type="molecule type" value="Genomic_DNA"/>
</dbReference>
<dbReference type="Gene3D" id="3.90.1340.10">
    <property type="entry name" value="Phage tail collar domain"/>
    <property type="match status" value="1"/>
</dbReference>
<sequence>MAEAYIGEIRLFAGNYAPPGWALCDGRLIPIAQNTELFSLIGTNYGGDGVNTFALPDLRGRIPVGTGNLNNGTPYLLGSRGGVERVTLTLNQIPNHTHTIAAESASGADTPVGNTWAVQPQTSYSKSLDSLVDMSVEAIASAGGNQPHDNMMPSLGLSFMIALVGIFPPRD</sequence>
<dbReference type="Pfam" id="PF07484">
    <property type="entry name" value="Collar"/>
    <property type="match status" value="1"/>
</dbReference>
<evidence type="ECO:0000259" key="1">
    <source>
        <dbReference type="Pfam" id="PF07484"/>
    </source>
</evidence>
<organism evidence="2 3">
    <name type="scientific">Brevibacillus brevis</name>
    <name type="common">Bacillus brevis</name>
    <dbReference type="NCBI Taxonomy" id="1393"/>
    <lineage>
        <taxon>Bacteria</taxon>
        <taxon>Bacillati</taxon>
        <taxon>Bacillota</taxon>
        <taxon>Bacilli</taxon>
        <taxon>Bacillales</taxon>
        <taxon>Paenibacillaceae</taxon>
        <taxon>Brevibacillus</taxon>
    </lineage>
</organism>
<evidence type="ECO:0000313" key="2">
    <source>
        <dbReference type="EMBL" id="WNC13646.1"/>
    </source>
</evidence>
<reference evidence="2 3" key="1">
    <citation type="submission" date="2023-09" db="EMBL/GenBank/DDBJ databases">
        <title>Complete Genome and Methylome dissection of Bacillus brevis NEB573 original source of BbsI restriction endonuclease.</title>
        <authorList>
            <person name="Fomenkov A."/>
            <person name="Roberts R.D."/>
        </authorList>
    </citation>
    <scope>NUCLEOTIDE SEQUENCE [LARGE SCALE GENOMIC DNA]</scope>
    <source>
        <strain evidence="2 3">NEB573</strain>
    </source>
</reference>
<protein>
    <submittedName>
        <fullName evidence="2">Tail fiber protein</fullName>
    </submittedName>
</protein>
<evidence type="ECO:0000313" key="3">
    <source>
        <dbReference type="Proteomes" id="UP001256827"/>
    </source>
</evidence>
<dbReference type="InterPro" id="IPR037053">
    <property type="entry name" value="Phage_tail_collar_dom_sf"/>
</dbReference>